<organism evidence="3 4">
    <name type="scientific">Streptomyces andamanensis</name>
    <dbReference type="NCBI Taxonomy" id="1565035"/>
    <lineage>
        <taxon>Bacteria</taxon>
        <taxon>Bacillati</taxon>
        <taxon>Actinomycetota</taxon>
        <taxon>Actinomycetes</taxon>
        <taxon>Kitasatosporales</taxon>
        <taxon>Streptomycetaceae</taxon>
        <taxon>Streptomyces</taxon>
    </lineage>
</organism>
<evidence type="ECO:0000313" key="4">
    <source>
        <dbReference type="Proteomes" id="UP001595824"/>
    </source>
</evidence>
<dbReference type="Proteomes" id="UP001595824">
    <property type="component" value="Unassembled WGS sequence"/>
</dbReference>
<feature type="signal peptide" evidence="2">
    <location>
        <begin position="1"/>
        <end position="26"/>
    </location>
</feature>
<name>A0ABV8TAQ4_9ACTN</name>
<sequence length="330" mass="36112">MRHIPFFRWVLTAGLMLFACSAGLYATGSDPELSAARQIDLAVVDEKADGTCRVQWSDPYEKKTREGPYHCDAGRSDLLKAPNFQDSRGYGWESGFMFTEGPNRGDLDDPKASSEEDFTTSDTLLLLGLLLILIGMVGGNLRALPRVLGVEARLVRRATRLAEAAGWAAEDYARAVDAVRDAERHGSLDGAPDPELVRSLWVLREAGPQAHRAAADARKLANRLHPLLGEAAPAAGLRNRLQAGPAARADAEAAVTELRRLVADAERHGLWERFAQTSVDLLRGQDADRAAIAAGTDFERAPDAYRRLLEGLTPTAAALPAPRRRRRRRY</sequence>
<keyword evidence="1" id="KW-0812">Transmembrane</keyword>
<evidence type="ECO:0000256" key="1">
    <source>
        <dbReference type="SAM" id="Phobius"/>
    </source>
</evidence>
<evidence type="ECO:0000256" key="2">
    <source>
        <dbReference type="SAM" id="SignalP"/>
    </source>
</evidence>
<evidence type="ECO:0008006" key="5">
    <source>
        <dbReference type="Google" id="ProtNLM"/>
    </source>
</evidence>
<reference evidence="4" key="1">
    <citation type="journal article" date="2019" name="Int. J. Syst. Evol. Microbiol.">
        <title>The Global Catalogue of Microorganisms (GCM) 10K type strain sequencing project: providing services to taxonomists for standard genome sequencing and annotation.</title>
        <authorList>
            <consortium name="The Broad Institute Genomics Platform"/>
            <consortium name="The Broad Institute Genome Sequencing Center for Infectious Disease"/>
            <person name="Wu L."/>
            <person name="Ma J."/>
        </authorList>
    </citation>
    <scope>NUCLEOTIDE SEQUENCE [LARGE SCALE GENOMIC DNA]</scope>
    <source>
        <strain evidence="4">PCU 347</strain>
    </source>
</reference>
<keyword evidence="4" id="KW-1185">Reference proteome</keyword>
<keyword evidence="1" id="KW-0472">Membrane</keyword>
<proteinExistence type="predicted"/>
<feature type="chain" id="PRO_5045416879" description="Bifunctional protein" evidence="2">
    <location>
        <begin position="27"/>
        <end position="330"/>
    </location>
</feature>
<gene>
    <name evidence="3" type="ORF">ACFPC0_07635</name>
</gene>
<dbReference type="EMBL" id="JBHSDP010000008">
    <property type="protein sequence ID" value="MFC4327700.1"/>
    <property type="molecule type" value="Genomic_DNA"/>
</dbReference>
<accession>A0ABV8TAQ4</accession>
<protein>
    <recommendedName>
        <fullName evidence="5">Bifunctional protein</fullName>
    </recommendedName>
</protein>
<keyword evidence="1" id="KW-1133">Transmembrane helix</keyword>
<feature type="transmembrane region" description="Helical" evidence="1">
    <location>
        <begin position="124"/>
        <end position="144"/>
    </location>
</feature>
<dbReference type="RefSeq" id="WP_381737589.1">
    <property type="nucleotide sequence ID" value="NZ_JBHSDP010000008.1"/>
</dbReference>
<evidence type="ECO:0000313" key="3">
    <source>
        <dbReference type="EMBL" id="MFC4327700.1"/>
    </source>
</evidence>
<comment type="caution">
    <text evidence="3">The sequence shown here is derived from an EMBL/GenBank/DDBJ whole genome shotgun (WGS) entry which is preliminary data.</text>
</comment>
<keyword evidence="2" id="KW-0732">Signal</keyword>
<dbReference type="PROSITE" id="PS51257">
    <property type="entry name" value="PROKAR_LIPOPROTEIN"/>
    <property type="match status" value="1"/>
</dbReference>